<feature type="region of interest" description="Disordered" evidence="1">
    <location>
        <begin position="21"/>
        <end position="40"/>
    </location>
</feature>
<evidence type="ECO:0000313" key="2">
    <source>
        <dbReference type="EMBL" id="KAG7160374.1"/>
    </source>
</evidence>
<dbReference type="AlphaFoldDB" id="A0A8J5JW44"/>
<keyword evidence="3" id="KW-1185">Reference proteome</keyword>
<sequence length="73" mass="8180">MEGTGGEFLVWWFLDPSPAGATRQRKKMEDGPSVPRSDSPENIVLRHRCGRASRCKLETGTETDSTVGVRERF</sequence>
<comment type="caution">
    <text evidence="2">The sequence shown here is derived from an EMBL/GenBank/DDBJ whole genome shotgun (WGS) entry which is preliminary data.</text>
</comment>
<dbReference type="Proteomes" id="UP000747542">
    <property type="component" value="Unassembled WGS sequence"/>
</dbReference>
<organism evidence="2 3">
    <name type="scientific">Homarus americanus</name>
    <name type="common">American lobster</name>
    <dbReference type="NCBI Taxonomy" id="6706"/>
    <lineage>
        <taxon>Eukaryota</taxon>
        <taxon>Metazoa</taxon>
        <taxon>Ecdysozoa</taxon>
        <taxon>Arthropoda</taxon>
        <taxon>Crustacea</taxon>
        <taxon>Multicrustacea</taxon>
        <taxon>Malacostraca</taxon>
        <taxon>Eumalacostraca</taxon>
        <taxon>Eucarida</taxon>
        <taxon>Decapoda</taxon>
        <taxon>Pleocyemata</taxon>
        <taxon>Astacidea</taxon>
        <taxon>Nephropoidea</taxon>
        <taxon>Nephropidae</taxon>
        <taxon>Homarus</taxon>
    </lineage>
</organism>
<protein>
    <submittedName>
        <fullName evidence="2">Uncharacterized protein</fullName>
    </submittedName>
</protein>
<dbReference type="EMBL" id="JAHLQT010031306">
    <property type="protein sequence ID" value="KAG7160374.1"/>
    <property type="molecule type" value="Genomic_DNA"/>
</dbReference>
<proteinExistence type="predicted"/>
<accession>A0A8J5JW44</accession>
<evidence type="ECO:0000313" key="3">
    <source>
        <dbReference type="Proteomes" id="UP000747542"/>
    </source>
</evidence>
<name>A0A8J5JW44_HOMAM</name>
<reference evidence="2" key="1">
    <citation type="journal article" date="2021" name="Sci. Adv.">
        <title>The American lobster genome reveals insights on longevity, neural, and immune adaptations.</title>
        <authorList>
            <person name="Polinski J.M."/>
            <person name="Zimin A.V."/>
            <person name="Clark K.F."/>
            <person name="Kohn A.B."/>
            <person name="Sadowski N."/>
            <person name="Timp W."/>
            <person name="Ptitsyn A."/>
            <person name="Khanna P."/>
            <person name="Romanova D.Y."/>
            <person name="Williams P."/>
            <person name="Greenwood S.J."/>
            <person name="Moroz L.L."/>
            <person name="Walt D.R."/>
            <person name="Bodnar A.G."/>
        </authorList>
    </citation>
    <scope>NUCLEOTIDE SEQUENCE</scope>
    <source>
        <strain evidence="2">GMGI-L3</strain>
    </source>
</reference>
<gene>
    <name evidence="2" type="ORF">Hamer_G001599</name>
</gene>
<evidence type="ECO:0000256" key="1">
    <source>
        <dbReference type="SAM" id="MobiDB-lite"/>
    </source>
</evidence>